<feature type="region of interest" description="Disordered" evidence="1">
    <location>
        <begin position="26"/>
        <end position="65"/>
    </location>
</feature>
<evidence type="ECO:0000313" key="3">
    <source>
        <dbReference type="EMBL" id="KAE9985551.1"/>
    </source>
</evidence>
<feature type="region of interest" description="Disordered" evidence="1">
    <location>
        <begin position="111"/>
        <end position="189"/>
    </location>
</feature>
<evidence type="ECO:0000256" key="1">
    <source>
        <dbReference type="SAM" id="MobiDB-lite"/>
    </source>
</evidence>
<sequence>MKTSITSAAIVAAAAFASNVVAAPLPSSEKATENQLNRPSVSFRDPATPKWDPSMGNKSHDSPVVLGKEVQYPPGIVGREPPHQPAETETAQMTDWLSNVLLDPLSHIMNGEVNKKPQGPPPVTWKIPDHLPGRSRPPAPKMEFPSISFAGPHKRDAALQGIEERQVGQGPPTGGNPSNDQGNPFPFHR</sequence>
<proteinExistence type="predicted"/>
<evidence type="ECO:0000256" key="2">
    <source>
        <dbReference type="SAM" id="SignalP"/>
    </source>
</evidence>
<dbReference type="AlphaFoldDB" id="A0A8H3VD44"/>
<evidence type="ECO:0000313" key="4">
    <source>
        <dbReference type="Proteomes" id="UP000447873"/>
    </source>
</evidence>
<gene>
    <name evidence="3" type="ORF">EG328_007215</name>
</gene>
<comment type="caution">
    <text evidence="3">The sequence shown here is derived from an EMBL/GenBank/DDBJ whole genome shotgun (WGS) entry which is preliminary data.</text>
</comment>
<reference evidence="3 4" key="1">
    <citation type="submission" date="2018-12" db="EMBL/GenBank/DDBJ databases">
        <title>Venturia inaequalis Genome Resource.</title>
        <authorList>
            <person name="Lichtner F.J."/>
        </authorList>
    </citation>
    <scope>NUCLEOTIDE SEQUENCE [LARGE SCALE GENOMIC DNA]</scope>
    <source>
        <strain evidence="3 4">120213</strain>
    </source>
</reference>
<feature type="chain" id="PRO_5034183249" evidence="2">
    <location>
        <begin position="23"/>
        <end position="189"/>
    </location>
</feature>
<dbReference type="EMBL" id="WNWS01000039">
    <property type="protein sequence ID" value="KAE9985551.1"/>
    <property type="molecule type" value="Genomic_DNA"/>
</dbReference>
<organism evidence="3 4">
    <name type="scientific">Venturia inaequalis</name>
    <name type="common">Apple scab fungus</name>
    <dbReference type="NCBI Taxonomy" id="5025"/>
    <lineage>
        <taxon>Eukaryota</taxon>
        <taxon>Fungi</taxon>
        <taxon>Dikarya</taxon>
        <taxon>Ascomycota</taxon>
        <taxon>Pezizomycotina</taxon>
        <taxon>Dothideomycetes</taxon>
        <taxon>Pleosporomycetidae</taxon>
        <taxon>Venturiales</taxon>
        <taxon>Venturiaceae</taxon>
        <taxon>Venturia</taxon>
    </lineage>
</organism>
<feature type="signal peptide" evidence="2">
    <location>
        <begin position="1"/>
        <end position="22"/>
    </location>
</feature>
<keyword evidence="2" id="KW-0732">Signal</keyword>
<name>A0A8H3VD44_VENIN</name>
<accession>A0A8H3VD44</accession>
<feature type="compositionally biased region" description="Basic and acidic residues" evidence="1">
    <location>
        <begin position="153"/>
        <end position="166"/>
    </location>
</feature>
<protein>
    <submittedName>
        <fullName evidence="3">Uncharacterized protein</fullName>
    </submittedName>
</protein>
<dbReference type="Proteomes" id="UP000447873">
    <property type="component" value="Unassembled WGS sequence"/>
</dbReference>